<feature type="domain" description="PAS" evidence="7">
    <location>
        <begin position="38"/>
        <end position="84"/>
    </location>
</feature>
<dbReference type="NCBIfam" id="TIGR00229">
    <property type="entry name" value="sensory_box"/>
    <property type="match status" value="1"/>
</dbReference>
<dbReference type="InterPro" id="IPR013767">
    <property type="entry name" value="PAS_fold"/>
</dbReference>
<dbReference type="SMART" id="SM00387">
    <property type="entry name" value="HATPase_c"/>
    <property type="match status" value="1"/>
</dbReference>
<comment type="caution">
    <text evidence="9">The sequence shown here is derived from an EMBL/GenBank/DDBJ whole genome shotgun (WGS) entry which is preliminary data.</text>
</comment>
<dbReference type="GO" id="GO:0007165">
    <property type="term" value="P:signal transduction"/>
    <property type="evidence" value="ECO:0007669"/>
    <property type="project" value="InterPro"/>
</dbReference>
<dbReference type="InterPro" id="IPR003594">
    <property type="entry name" value="HATPase_dom"/>
</dbReference>
<keyword evidence="5" id="KW-0418">Kinase</keyword>
<evidence type="ECO:0000256" key="5">
    <source>
        <dbReference type="ARBA" id="ARBA00022777"/>
    </source>
</evidence>
<sequence>MSKSKPTDAGTRVSVAIDAGQGAALAHAGLPLGDEGLSPEVFFQAVEHCPVAVSITDLKANILYANRAFTQVTGYPEDEVVGKNESILSNHTTPRLVYQALWGRLAQQRPWTGMLVNRRRDGSMYLAELTVAPVIDEGGKTVYYLGMHRDGTEVHELQQRVLNQKLMIESVVNSVPAAMVLIDANGDIELSNPSFDAMAGDLAPGGDRAAFVEVLAGQLEGDFELLQKRQRRFNSREITLDRGDGSPRRFSCFGTTIDISGESPDGFFEREVGHYLLLMITDISELRRHQEEMQVNTLKALMAEEDLVQGMRETVNGAIHQLQGPVNLIDAAVKTLKRRAGNEEEDALVLAAAEEALTAGRQALDNLMDTLPPPLEESKQPVNINQSIREVLALSTDQMLAHGVIISWQPSLHLPAVIGQERRLRSLFKQLVQNAIEAMSDRGVKTRDLTIVTREQREILEVEISDTGPGIPADQRVKVFQPFYSSKKTRNGFRGMGLPMVQEIVADHAGTVYIDPDYADGCRVIVQLPLAIPE</sequence>
<keyword evidence="10" id="KW-1185">Reference proteome</keyword>
<dbReference type="InterPro" id="IPR000700">
    <property type="entry name" value="PAS-assoc_C"/>
</dbReference>
<accession>A0A4Z0M6D5</accession>
<dbReference type="SMART" id="SM00086">
    <property type="entry name" value="PAC"/>
    <property type="match status" value="1"/>
</dbReference>
<dbReference type="EMBL" id="SRLE01000004">
    <property type="protein sequence ID" value="TGD75069.1"/>
    <property type="molecule type" value="Genomic_DNA"/>
</dbReference>
<evidence type="ECO:0000259" key="7">
    <source>
        <dbReference type="PROSITE" id="PS50112"/>
    </source>
</evidence>
<dbReference type="InterPro" id="IPR000014">
    <property type="entry name" value="PAS"/>
</dbReference>
<dbReference type="EC" id="2.7.13.3" evidence="2"/>
<evidence type="ECO:0000256" key="2">
    <source>
        <dbReference type="ARBA" id="ARBA00012438"/>
    </source>
</evidence>
<dbReference type="NCBIfam" id="TIGR02938">
    <property type="entry name" value="nifL_nitrog"/>
    <property type="match status" value="1"/>
</dbReference>
<dbReference type="PRINTS" id="PR00344">
    <property type="entry name" value="BCTRLSENSOR"/>
</dbReference>
<dbReference type="GO" id="GO:0009399">
    <property type="term" value="P:nitrogen fixation"/>
    <property type="evidence" value="ECO:0007669"/>
    <property type="project" value="InterPro"/>
</dbReference>
<dbReference type="InterPro" id="IPR004358">
    <property type="entry name" value="Sig_transdc_His_kin-like_C"/>
</dbReference>
<dbReference type="PROSITE" id="PS50113">
    <property type="entry name" value="PAC"/>
    <property type="match status" value="1"/>
</dbReference>
<dbReference type="Gene3D" id="3.30.565.10">
    <property type="entry name" value="Histidine kinase-like ATPase, C-terminal domain"/>
    <property type="match status" value="1"/>
</dbReference>
<dbReference type="GO" id="GO:0004673">
    <property type="term" value="F:protein histidine kinase activity"/>
    <property type="evidence" value="ECO:0007669"/>
    <property type="project" value="UniProtKB-EC"/>
</dbReference>
<dbReference type="InterPro" id="IPR001610">
    <property type="entry name" value="PAC"/>
</dbReference>
<name>A0A4Z0M6D5_9GAMM</name>
<dbReference type="OrthoDB" id="9808408at2"/>
<dbReference type="SMART" id="SM00091">
    <property type="entry name" value="PAS"/>
    <property type="match status" value="2"/>
</dbReference>
<dbReference type="PANTHER" id="PTHR43304">
    <property type="entry name" value="PHYTOCHROME-LIKE PROTEIN CPH1"/>
    <property type="match status" value="1"/>
</dbReference>
<evidence type="ECO:0000256" key="1">
    <source>
        <dbReference type="ARBA" id="ARBA00000085"/>
    </source>
</evidence>
<dbReference type="SUPFAM" id="SSF55785">
    <property type="entry name" value="PYP-like sensor domain (PAS domain)"/>
    <property type="match status" value="2"/>
</dbReference>
<dbReference type="PANTHER" id="PTHR43304:SF1">
    <property type="entry name" value="PAC DOMAIN-CONTAINING PROTEIN"/>
    <property type="match status" value="1"/>
</dbReference>
<dbReference type="InterPro" id="IPR052162">
    <property type="entry name" value="Sensor_kinase/Photoreceptor"/>
</dbReference>
<dbReference type="InterPro" id="IPR035965">
    <property type="entry name" value="PAS-like_dom_sf"/>
</dbReference>
<dbReference type="Proteomes" id="UP000298050">
    <property type="component" value="Unassembled WGS sequence"/>
</dbReference>
<evidence type="ECO:0000256" key="4">
    <source>
        <dbReference type="ARBA" id="ARBA00022679"/>
    </source>
</evidence>
<dbReference type="Gene3D" id="3.30.450.20">
    <property type="entry name" value="PAS domain"/>
    <property type="match status" value="2"/>
</dbReference>
<evidence type="ECO:0000256" key="3">
    <source>
        <dbReference type="ARBA" id="ARBA00022553"/>
    </source>
</evidence>
<feature type="domain" description="Histidine kinase" evidence="6">
    <location>
        <begin position="317"/>
        <end position="532"/>
    </location>
</feature>
<comment type="catalytic activity">
    <reaction evidence="1">
        <text>ATP + protein L-histidine = ADP + protein N-phospho-L-histidine.</text>
        <dbReference type="EC" id="2.7.13.3"/>
    </reaction>
</comment>
<dbReference type="InterPro" id="IPR005467">
    <property type="entry name" value="His_kinase_dom"/>
</dbReference>
<keyword evidence="3" id="KW-0597">Phosphoprotein</keyword>
<dbReference type="GO" id="GO:0006355">
    <property type="term" value="P:regulation of DNA-templated transcription"/>
    <property type="evidence" value="ECO:0007669"/>
    <property type="project" value="InterPro"/>
</dbReference>
<evidence type="ECO:0000259" key="8">
    <source>
        <dbReference type="PROSITE" id="PS50113"/>
    </source>
</evidence>
<dbReference type="SUPFAM" id="SSF55874">
    <property type="entry name" value="ATPase domain of HSP90 chaperone/DNA topoisomerase II/histidine kinase"/>
    <property type="match status" value="1"/>
</dbReference>
<dbReference type="RefSeq" id="WP_135441210.1">
    <property type="nucleotide sequence ID" value="NZ_SRLE01000004.1"/>
</dbReference>
<dbReference type="Pfam" id="PF02518">
    <property type="entry name" value="HATPase_c"/>
    <property type="match status" value="1"/>
</dbReference>
<feature type="domain" description="PAC" evidence="8">
    <location>
        <begin position="109"/>
        <end position="163"/>
    </location>
</feature>
<organism evidence="9 10">
    <name type="scientific">Mangrovimicrobium sediminis</name>
    <dbReference type="NCBI Taxonomy" id="2562682"/>
    <lineage>
        <taxon>Bacteria</taxon>
        <taxon>Pseudomonadati</taxon>
        <taxon>Pseudomonadota</taxon>
        <taxon>Gammaproteobacteria</taxon>
        <taxon>Cellvibrionales</taxon>
        <taxon>Halieaceae</taxon>
        <taxon>Mangrovimicrobium</taxon>
    </lineage>
</organism>
<evidence type="ECO:0000313" key="9">
    <source>
        <dbReference type="EMBL" id="TGD75069.1"/>
    </source>
</evidence>
<dbReference type="InterPro" id="IPR036890">
    <property type="entry name" value="HATPase_C_sf"/>
</dbReference>
<keyword evidence="4" id="KW-0808">Transferase</keyword>
<evidence type="ECO:0000313" key="10">
    <source>
        <dbReference type="Proteomes" id="UP000298050"/>
    </source>
</evidence>
<dbReference type="AlphaFoldDB" id="A0A4Z0M6D5"/>
<proteinExistence type="predicted"/>
<dbReference type="CDD" id="cd00075">
    <property type="entry name" value="HATPase"/>
    <property type="match status" value="1"/>
</dbReference>
<dbReference type="CDD" id="cd00130">
    <property type="entry name" value="PAS"/>
    <property type="match status" value="2"/>
</dbReference>
<dbReference type="PROSITE" id="PS50112">
    <property type="entry name" value="PAS"/>
    <property type="match status" value="1"/>
</dbReference>
<dbReference type="PROSITE" id="PS50109">
    <property type="entry name" value="HIS_KIN"/>
    <property type="match status" value="1"/>
</dbReference>
<dbReference type="Pfam" id="PF00989">
    <property type="entry name" value="PAS"/>
    <property type="match status" value="1"/>
</dbReference>
<gene>
    <name evidence="9" type="primary">nifL</name>
    <name evidence="9" type="ORF">E4634_03395</name>
</gene>
<dbReference type="InterPro" id="IPR014285">
    <property type="entry name" value="N_fixation_neg-reg_NifL"/>
</dbReference>
<reference evidence="9 10" key="1">
    <citation type="submission" date="2019-04" db="EMBL/GenBank/DDBJ databases">
        <title>Taxonomy of novel Haliea sp. from mangrove soil of West Coast of India.</title>
        <authorList>
            <person name="Verma A."/>
            <person name="Kumar P."/>
            <person name="Krishnamurthi S."/>
        </authorList>
    </citation>
    <scope>NUCLEOTIDE SEQUENCE [LARGE SCALE GENOMIC DNA]</scope>
    <source>
        <strain evidence="9 10">SAOS-164</strain>
    </source>
</reference>
<evidence type="ECO:0000259" key="6">
    <source>
        <dbReference type="PROSITE" id="PS50109"/>
    </source>
</evidence>
<protein>
    <recommendedName>
        <fullName evidence="2">histidine kinase</fullName>
        <ecNumber evidence="2">2.7.13.3</ecNumber>
    </recommendedName>
</protein>